<dbReference type="Gene3D" id="3.90.226.10">
    <property type="entry name" value="2-enoyl-CoA Hydratase, Chain A, domain 1"/>
    <property type="match status" value="1"/>
</dbReference>
<comment type="caution">
    <text evidence="3">The sequence shown here is derived from an EMBL/GenBank/DDBJ whole genome shotgun (WGS) entry which is preliminary data.</text>
</comment>
<accession>A0A7C0U6B9</accession>
<evidence type="ECO:0000259" key="2">
    <source>
        <dbReference type="PROSITE" id="PS50980"/>
    </source>
</evidence>
<dbReference type="GO" id="GO:0004658">
    <property type="term" value="F:propionyl-CoA carboxylase activity"/>
    <property type="evidence" value="ECO:0007669"/>
    <property type="project" value="TreeGrafter"/>
</dbReference>
<dbReference type="Pfam" id="PF01039">
    <property type="entry name" value="Carboxyl_trans"/>
    <property type="match status" value="1"/>
</dbReference>
<sequence>MPIDESIIRDLKTRKEKALQQGGPEKVARQHQRGRLTARERIDRLLDPGSFSEVGLLATSDMPGMADKTPADGLITGFGTINGRPVAVVANDFTVLASTNARVYSKKAHHMKDRSNRMGLPLIWLG</sequence>
<proteinExistence type="predicted"/>
<dbReference type="EMBL" id="DQWS01000045">
    <property type="protein sequence ID" value="HDD52653.1"/>
    <property type="molecule type" value="Genomic_DNA"/>
</dbReference>
<evidence type="ECO:0000256" key="1">
    <source>
        <dbReference type="SAM" id="MobiDB-lite"/>
    </source>
</evidence>
<dbReference type="GO" id="GO:0009317">
    <property type="term" value="C:acetyl-CoA carboxylase complex"/>
    <property type="evidence" value="ECO:0007669"/>
    <property type="project" value="TreeGrafter"/>
</dbReference>
<dbReference type="SUPFAM" id="SSF52096">
    <property type="entry name" value="ClpP/crotonase"/>
    <property type="match status" value="1"/>
</dbReference>
<dbReference type="InterPro" id="IPR029045">
    <property type="entry name" value="ClpP/crotonase-like_dom_sf"/>
</dbReference>
<dbReference type="AlphaFoldDB" id="A0A7C0U6B9"/>
<dbReference type="InterPro" id="IPR051047">
    <property type="entry name" value="AccD/PCCB"/>
</dbReference>
<dbReference type="InterPro" id="IPR034733">
    <property type="entry name" value="AcCoA_carboxyl_beta"/>
</dbReference>
<evidence type="ECO:0000313" key="3">
    <source>
        <dbReference type="EMBL" id="HDD52653.1"/>
    </source>
</evidence>
<dbReference type="PROSITE" id="PS50980">
    <property type="entry name" value="COA_CT_NTER"/>
    <property type="match status" value="1"/>
</dbReference>
<reference evidence="3" key="1">
    <citation type="journal article" date="2020" name="mSystems">
        <title>Genome- and Community-Level Interaction Insights into Carbon Utilization and Element Cycling Functions of Hydrothermarchaeota in Hydrothermal Sediment.</title>
        <authorList>
            <person name="Zhou Z."/>
            <person name="Liu Y."/>
            <person name="Xu W."/>
            <person name="Pan J."/>
            <person name="Luo Z.H."/>
            <person name="Li M."/>
        </authorList>
    </citation>
    <scope>NUCLEOTIDE SEQUENCE [LARGE SCALE GENOMIC DNA]</scope>
    <source>
        <strain evidence="3">HyVt-115</strain>
    </source>
</reference>
<dbReference type="InterPro" id="IPR011762">
    <property type="entry name" value="COA_CT_N"/>
</dbReference>
<gene>
    <name evidence="3" type="ORF">ENF32_01115</name>
</gene>
<dbReference type="PANTHER" id="PTHR43842:SF2">
    <property type="entry name" value="PROPIONYL-COA CARBOXYLASE BETA CHAIN, MITOCHONDRIAL"/>
    <property type="match status" value="1"/>
</dbReference>
<protein>
    <recommendedName>
        <fullName evidence="2">CoA carboxyltransferase N-terminal domain-containing protein</fullName>
    </recommendedName>
</protein>
<dbReference type="Proteomes" id="UP000885690">
    <property type="component" value="Unassembled WGS sequence"/>
</dbReference>
<feature type="domain" description="CoA carboxyltransferase N-terminal" evidence="2">
    <location>
        <begin position="1"/>
        <end position="126"/>
    </location>
</feature>
<name>A0A7C0U6B9_9BACT</name>
<organism evidence="3">
    <name type="scientific">Thermosulfidibacter takaii</name>
    <dbReference type="NCBI Taxonomy" id="412593"/>
    <lineage>
        <taxon>Bacteria</taxon>
        <taxon>Pseudomonadati</taxon>
        <taxon>Thermosulfidibacterota</taxon>
        <taxon>Thermosulfidibacteria</taxon>
        <taxon>Thermosulfidibacterales</taxon>
        <taxon>Thermosulfidibacteraceae</taxon>
    </lineage>
</organism>
<dbReference type="PANTHER" id="PTHR43842">
    <property type="entry name" value="PROPIONYL-COA CARBOXYLASE BETA CHAIN"/>
    <property type="match status" value="1"/>
</dbReference>
<feature type="region of interest" description="Disordered" evidence="1">
    <location>
        <begin position="15"/>
        <end position="35"/>
    </location>
</feature>